<feature type="compositionally biased region" description="Polar residues" evidence="1">
    <location>
        <begin position="1"/>
        <end position="15"/>
    </location>
</feature>
<protein>
    <submittedName>
        <fullName evidence="2">Uncharacterized protein</fullName>
    </submittedName>
</protein>
<accession>A0AAV0HB19</accession>
<dbReference type="AlphaFoldDB" id="A0AAV0HB19"/>
<sequence length="106" mass="11634">MTTTTSPHGISSATAPTWRPPPPVSRSKTRLTTVSLRGRREVGPPDRESPCTGSARRRVAGAPASWRRSTTRSPTESTFCRSPSAPLRFRCRISRTTRSPSERSTP</sequence>
<evidence type="ECO:0000313" key="2">
    <source>
        <dbReference type="EMBL" id="CAI0382510.1"/>
    </source>
</evidence>
<dbReference type="Proteomes" id="UP001154282">
    <property type="component" value="Unassembled WGS sequence"/>
</dbReference>
<name>A0AAV0HB19_9ROSI</name>
<comment type="caution">
    <text evidence="2">The sequence shown here is derived from an EMBL/GenBank/DDBJ whole genome shotgun (WGS) entry which is preliminary data.</text>
</comment>
<keyword evidence="3" id="KW-1185">Reference proteome</keyword>
<feature type="compositionally biased region" description="Basic and acidic residues" evidence="1">
    <location>
        <begin position="38"/>
        <end position="49"/>
    </location>
</feature>
<feature type="compositionally biased region" description="Low complexity" evidence="1">
    <location>
        <begin position="65"/>
        <end position="78"/>
    </location>
</feature>
<gene>
    <name evidence="2" type="ORF">LITE_LOCUS3593</name>
</gene>
<organism evidence="2 3">
    <name type="scientific">Linum tenue</name>
    <dbReference type="NCBI Taxonomy" id="586396"/>
    <lineage>
        <taxon>Eukaryota</taxon>
        <taxon>Viridiplantae</taxon>
        <taxon>Streptophyta</taxon>
        <taxon>Embryophyta</taxon>
        <taxon>Tracheophyta</taxon>
        <taxon>Spermatophyta</taxon>
        <taxon>Magnoliopsida</taxon>
        <taxon>eudicotyledons</taxon>
        <taxon>Gunneridae</taxon>
        <taxon>Pentapetalae</taxon>
        <taxon>rosids</taxon>
        <taxon>fabids</taxon>
        <taxon>Malpighiales</taxon>
        <taxon>Linaceae</taxon>
        <taxon>Linum</taxon>
    </lineage>
</organism>
<feature type="region of interest" description="Disordered" evidence="1">
    <location>
        <begin position="1"/>
        <end position="82"/>
    </location>
</feature>
<evidence type="ECO:0000256" key="1">
    <source>
        <dbReference type="SAM" id="MobiDB-lite"/>
    </source>
</evidence>
<reference evidence="2" key="1">
    <citation type="submission" date="2022-08" db="EMBL/GenBank/DDBJ databases">
        <authorList>
            <person name="Gutierrez-Valencia J."/>
        </authorList>
    </citation>
    <scope>NUCLEOTIDE SEQUENCE</scope>
</reference>
<evidence type="ECO:0000313" key="3">
    <source>
        <dbReference type="Proteomes" id="UP001154282"/>
    </source>
</evidence>
<dbReference type="EMBL" id="CAMGYJ010000002">
    <property type="protein sequence ID" value="CAI0382510.1"/>
    <property type="molecule type" value="Genomic_DNA"/>
</dbReference>
<proteinExistence type="predicted"/>